<accession>A0A9E9LZ32</accession>
<dbReference type="SUPFAM" id="SSF52218">
    <property type="entry name" value="Flavoproteins"/>
    <property type="match status" value="1"/>
</dbReference>
<dbReference type="Gene3D" id="3.30.70.20">
    <property type="match status" value="1"/>
</dbReference>
<keyword evidence="4" id="KW-0411">Iron-sulfur</keyword>
<feature type="domain" description="4Fe-4S ferredoxin-type" evidence="5">
    <location>
        <begin position="211"/>
        <end position="235"/>
    </location>
</feature>
<dbReference type="InterPro" id="IPR017896">
    <property type="entry name" value="4Fe4S_Fe-S-bd"/>
</dbReference>
<dbReference type="PROSITE" id="PS51379">
    <property type="entry name" value="4FE4S_FER_2"/>
    <property type="match status" value="2"/>
</dbReference>
<dbReference type="RefSeq" id="WP_269309210.1">
    <property type="nucleotide sequence ID" value="NZ_CP098242.1"/>
</dbReference>
<dbReference type="PROSITE" id="PS00198">
    <property type="entry name" value="4FE4S_FER_1"/>
    <property type="match status" value="1"/>
</dbReference>
<feature type="domain" description="4Fe-4S ferredoxin-type" evidence="5">
    <location>
        <begin position="179"/>
        <end position="207"/>
    </location>
</feature>
<proteinExistence type="predicted"/>
<dbReference type="GO" id="GO:0046872">
    <property type="term" value="F:metal ion binding"/>
    <property type="evidence" value="ECO:0007669"/>
    <property type="project" value="UniProtKB-KW"/>
</dbReference>
<evidence type="ECO:0000256" key="2">
    <source>
        <dbReference type="ARBA" id="ARBA00022723"/>
    </source>
</evidence>
<keyword evidence="2" id="KW-0479">Metal-binding</keyword>
<evidence type="ECO:0000256" key="3">
    <source>
        <dbReference type="ARBA" id="ARBA00023004"/>
    </source>
</evidence>
<dbReference type="AlphaFoldDB" id="A0A9E9LZ32"/>
<keyword evidence="3" id="KW-0408">Iron</keyword>
<sequence>MQTDAIEQVYFSPAGTTKAVVDEISKAFFGQKNEFNLMWDPLDEETVIPSNTLAIVAMPVFSGRIPDLCAQKLANLKGENTPAIAVVTYGNREYEDALLELKTILERNGFVLLGAGAVVTQHSIFPQVGTDRPDPQDRRALTTFARQCSQKLRAYPEKPLPAIEVKGNFPYREYKVPAMKPTVNDNCTLCGICASVCPVGAIPPDNPKTKDTDLCITCTACIAVCPEKAQGFHSPEYAEYGAVFAEKNSARKEPEFFM</sequence>
<evidence type="ECO:0000259" key="5">
    <source>
        <dbReference type="PROSITE" id="PS51379"/>
    </source>
</evidence>
<dbReference type="InterPro" id="IPR047964">
    <property type="entry name" value="EFR1-like"/>
</dbReference>
<dbReference type="PANTHER" id="PTHR43687">
    <property type="entry name" value="ADENYLYLSULFATE REDUCTASE, BETA SUBUNIT"/>
    <property type="match status" value="1"/>
</dbReference>
<name>A0A9E9LZ32_9BURK</name>
<dbReference type="EMBL" id="CP098242">
    <property type="protein sequence ID" value="WAW10207.1"/>
    <property type="molecule type" value="Genomic_DNA"/>
</dbReference>
<dbReference type="SUPFAM" id="SSF54862">
    <property type="entry name" value="4Fe-4S ferredoxins"/>
    <property type="match status" value="1"/>
</dbReference>
<evidence type="ECO:0000256" key="4">
    <source>
        <dbReference type="ARBA" id="ARBA00023014"/>
    </source>
</evidence>
<dbReference type="KEGG" id="ovb:NB640_00615"/>
<dbReference type="InterPro" id="IPR017900">
    <property type="entry name" value="4Fe4S_Fe_S_CS"/>
</dbReference>
<organism evidence="6 7">
    <name type="scientific">Oxalobacter vibrioformis</name>
    <dbReference type="NCBI Taxonomy" id="933080"/>
    <lineage>
        <taxon>Bacteria</taxon>
        <taxon>Pseudomonadati</taxon>
        <taxon>Pseudomonadota</taxon>
        <taxon>Betaproteobacteria</taxon>
        <taxon>Burkholderiales</taxon>
        <taxon>Oxalobacteraceae</taxon>
        <taxon>Oxalobacter</taxon>
    </lineage>
</organism>
<dbReference type="Proteomes" id="UP001156215">
    <property type="component" value="Chromosome"/>
</dbReference>
<reference evidence="6" key="1">
    <citation type="journal article" date="2022" name="Front. Microbiol.">
        <title>New perspectives on an old grouping: The genomic and phenotypic variability of Oxalobacter formigenes and the implications for calcium oxalate stone prevention.</title>
        <authorList>
            <person name="Chmiel J.A."/>
            <person name="Carr C."/>
            <person name="Stuivenberg G.A."/>
            <person name="Venema R."/>
            <person name="Chanyi R.M."/>
            <person name="Al K.F."/>
            <person name="Giguere D."/>
            <person name="Say H."/>
            <person name="Akouris P.P."/>
            <person name="Dominguez Romero S.A."/>
            <person name="Kwong A."/>
            <person name="Tai V."/>
            <person name="Koval S.F."/>
            <person name="Razvi H."/>
            <person name="Bjazevic J."/>
            <person name="Burton J.P."/>
        </authorList>
    </citation>
    <scope>NUCLEOTIDE SEQUENCE</scope>
    <source>
        <strain evidence="6">WoOx3</strain>
    </source>
</reference>
<dbReference type="Gene3D" id="3.40.50.360">
    <property type="match status" value="1"/>
</dbReference>
<evidence type="ECO:0000256" key="1">
    <source>
        <dbReference type="ARBA" id="ARBA00022485"/>
    </source>
</evidence>
<keyword evidence="1" id="KW-0004">4Fe-4S</keyword>
<evidence type="ECO:0000313" key="6">
    <source>
        <dbReference type="EMBL" id="WAW10207.1"/>
    </source>
</evidence>
<keyword evidence="7" id="KW-1185">Reference proteome</keyword>
<dbReference type="PANTHER" id="PTHR43687:SF1">
    <property type="entry name" value="FERREDOXIN III"/>
    <property type="match status" value="1"/>
</dbReference>
<gene>
    <name evidence="6" type="ORF">NB640_00615</name>
</gene>
<evidence type="ECO:0000313" key="7">
    <source>
        <dbReference type="Proteomes" id="UP001156215"/>
    </source>
</evidence>
<dbReference type="GO" id="GO:0051539">
    <property type="term" value="F:4 iron, 4 sulfur cluster binding"/>
    <property type="evidence" value="ECO:0007669"/>
    <property type="project" value="UniProtKB-KW"/>
</dbReference>
<dbReference type="InterPro" id="IPR029039">
    <property type="entry name" value="Flavoprotein-like_sf"/>
</dbReference>
<dbReference type="NCBIfam" id="NF038196">
    <property type="entry name" value="ferrodoxin_EFR1"/>
    <property type="match status" value="1"/>
</dbReference>
<dbReference type="InterPro" id="IPR050572">
    <property type="entry name" value="Fe-S_Ferredoxin"/>
</dbReference>
<protein>
    <submittedName>
        <fullName evidence="6">EFR1 family ferrodoxin</fullName>
    </submittedName>
</protein>
<dbReference type="Pfam" id="PF13187">
    <property type="entry name" value="Fer4_9"/>
    <property type="match status" value="1"/>
</dbReference>